<name>A0A2V1DJE2_9PLEO</name>
<dbReference type="Proteomes" id="UP000244855">
    <property type="component" value="Unassembled WGS sequence"/>
</dbReference>
<dbReference type="EMBL" id="KZ805417">
    <property type="protein sequence ID" value="PVH98297.1"/>
    <property type="molecule type" value="Genomic_DNA"/>
</dbReference>
<accession>A0A2V1DJE2</accession>
<reference evidence="1 2" key="1">
    <citation type="journal article" date="2018" name="Sci. Rep.">
        <title>Comparative genomics provides insights into the lifestyle and reveals functional heterogeneity of dark septate endophytic fungi.</title>
        <authorList>
            <person name="Knapp D.G."/>
            <person name="Nemeth J.B."/>
            <person name="Barry K."/>
            <person name="Hainaut M."/>
            <person name="Henrissat B."/>
            <person name="Johnson J."/>
            <person name="Kuo A."/>
            <person name="Lim J.H.P."/>
            <person name="Lipzen A."/>
            <person name="Nolan M."/>
            <person name="Ohm R.A."/>
            <person name="Tamas L."/>
            <person name="Grigoriev I.V."/>
            <person name="Spatafora J.W."/>
            <person name="Nagy L.G."/>
            <person name="Kovacs G.M."/>
        </authorList>
    </citation>
    <scope>NUCLEOTIDE SEQUENCE [LARGE SCALE GENOMIC DNA]</scope>
    <source>
        <strain evidence="1 2">DSE2036</strain>
    </source>
</reference>
<organism evidence="1 2">
    <name type="scientific">Periconia macrospinosa</name>
    <dbReference type="NCBI Taxonomy" id="97972"/>
    <lineage>
        <taxon>Eukaryota</taxon>
        <taxon>Fungi</taxon>
        <taxon>Dikarya</taxon>
        <taxon>Ascomycota</taxon>
        <taxon>Pezizomycotina</taxon>
        <taxon>Dothideomycetes</taxon>
        <taxon>Pleosporomycetidae</taxon>
        <taxon>Pleosporales</taxon>
        <taxon>Massarineae</taxon>
        <taxon>Periconiaceae</taxon>
        <taxon>Periconia</taxon>
    </lineage>
</organism>
<proteinExistence type="predicted"/>
<keyword evidence="2" id="KW-1185">Reference proteome</keyword>
<evidence type="ECO:0000313" key="1">
    <source>
        <dbReference type="EMBL" id="PVH98297.1"/>
    </source>
</evidence>
<gene>
    <name evidence="1" type="ORF">DM02DRAFT_657522</name>
</gene>
<protein>
    <submittedName>
        <fullName evidence="1">Uncharacterized protein</fullName>
    </submittedName>
</protein>
<dbReference type="AlphaFoldDB" id="A0A2V1DJE2"/>
<dbReference type="OrthoDB" id="10537576at2759"/>
<sequence>MVFGHNHKAEAKKAADTKLLASKIGALRAELAEGSTDASDDMDLAAEWIDKLYESKKQKLRDTQELNEMAELTAKITQKLSVSKEDGADPMDYHYTRLWIKDFSP</sequence>
<evidence type="ECO:0000313" key="2">
    <source>
        <dbReference type="Proteomes" id="UP000244855"/>
    </source>
</evidence>